<dbReference type="OrthoDB" id="8063408at2759"/>
<keyword evidence="2" id="KW-1185">Reference proteome</keyword>
<dbReference type="Proteomes" id="UP000299102">
    <property type="component" value="Unassembled WGS sequence"/>
</dbReference>
<proteinExistence type="predicted"/>
<protein>
    <submittedName>
        <fullName evidence="1">Uncharacterized protein</fullName>
    </submittedName>
</protein>
<name>A0A4C1WSZ8_EUMVA</name>
<dbReference type="EMBL" id="BGZK01000619">
    <property type="protein sequence ID" value="GBP53247.1"/>
    <property type="molecule type" value="Genomic_DNA"/>
</dbReference>
<accession>A0A4C1WSZ8</accession>
<evidence type="ECO:0000313" key="1">
    <source>
        <dbReference type="EMBL" id="GBP53247.1"/>
    </source>
</evidence>
<dbReference type="AlphaFoldDB" id="A0A4C1WSZ8"/>
<comment type="caution">
    <text evidence="1">The sequence shown here is derived from an EMBL/GenBank/DDBJ whole genome shotgun (WGS) entry which is preliminary data.</text>
</comment>
<organism evidence="1 2">
    <name type="scientific">Eumeta variegata</name>
    <name type="common">Bagworm moth</name>
    <name type="synonym">Eumeta japonica</name>
    <dbReference type="NCBI Taxonomy" id="151549"/>
    <lineage>
        <taxon>Eukaryota</taxon>
        <taxon>Metazoa</taxon>
        <taxon>Ecdysozoa</taxon>
        <taxon>Arthropoda</taxon>
        <taxon>Hexapoda</taxon>
        <taxon>Insecta</taxon>
        <taxon>Pterygota</taxon>
        <taxon>Neoptera</taxon>
        <taxon>Endopterygota</taxon>
        <taxon>Lepidoptera</taxon>
        <taxon>Glossata</taxon>
        <taxon>Ditrysia</taxon>
        <taxon>Tineoidea</taxon>
        <taxon>Psychidae</taxon>
        <taxon>Oiketicinae</taxon>
        <taxon>Eumeta</taxon>
    </lineage>
</organism>
<reference evidence="1 2" key="1">
    <citation type="journal article" date="2019" name="Commun. Biol.">
        <title>The bagworm genome reveals a unique fibroin gene that provides high tensile strength.</title>
        <authorList>
            <person name="Kono N."/>
            <person name="Nakamura H."/>
            <person name="Ohtoshi R."/>
            <person name="Tomita M."/>
            <person name="Numata K."/>
            <person name="Arakawa K."/>
        </authorList>
    </citation>
    <scope>NUCLEOTIDE SEQUENCE [LARGE SCALE GENOMIC DNA]</scope>
</reference>
<evidence type="ECO:0000313" key="2">
    <source>
        <dbReference type="Proteomes" id="UP000299102"/>
    </source>
</evidence>
<gene>
    <name evidence="1" type="ORF">EVAR_88131_1</name>
</gene>
<sequence length="120" mass="13664">MWREPTDHANGCYFCLTPPIQRGISRKKKRSVVYPDVATVSRPVPHGINLPGPRHPEEYQQDSEGEINSIKVDYNEPTTSQLSQFVGDNIVCDETLRISQDELSDLIGDLNWPKDKIKDK</sequence>